<organism evidence="8 9">
    <name type="scientific">Pseudomicrostroma glucosiphilum</name>
    <dbReference type="NCBI Taxonomy" id="1684307"/>
    <lineage>
        <taxon>Eukaryota</taxon>
        <taxon>Fungi</taxon>
        <taxon>Dikarya</taxon>
        <taxon>Basidiomycota</taxon>
        <taxon>Ustilaginomycotina</taxon>
        <taxon>Exobasidiomycetes</taxon>
        <taxon>Microstromatales</taxon>
        <taxon>Microstromatales incertae sedis</taxon>
        <taxon>Pseudomicrostroma</taxon>
    </lineage>
</organism>
<dbReference type="Gene3D" id="3.90.180.10">
    <property type="entry name" value="Medium-chain alcohol dehydrogenases, catalytic domain"/>
    <property type="match status" value="1"/>
</dbReference>
<evidence type="ECO:0000256" key="2">
    <source>
        <dbReference type="ARBA" id="ARBA00008072"/>
    </source>
</evidence>
<dbReference type="SMART" id="SM00829">
    <property type="entry name" value="PKS_ER"/>
    <property type="match status" value="1"/>
</dbReference>
<comment type="similarity">
    <text evidence="2 6">Belongs to the zinc-containing alcohol dehydrogenase family.</text>
</comment>
<keyword evidence="3 6" id="KW-0479">Metal-binding</keyword>
<dbReference type="InterPro" id="IPR013154">
    <property type="entry name" value="ADH-like_N"/>
</dbReference>
<dbReference type="EMBL" id="KZ819332">
    <property type="protein sequence ID" value="PWN19103.1"/>
    <property type="molecule type" value="Genomic_DNA"/>
</dbReference>
<dbReference type="InterPro" id="IPR020843">
    <property type="entry name" value="ER"/>
</dbReference>
<dbReference type="GO" id="GO:0003939">
    <property type="term" value="F:L-iditol 2-dehydrogenase (NAD+) activity"/>
    <property type="evidence" value="ECO:0007669"/>
    <property type="project" value="TreeGrafter"/>
</dbReference>
<dbReference type="Pfam" id="PF08240">
    <property type="entry name" value="ADH_N"/>
    <property type="match status" value="1"/>
</dbReference>
<evidence type="ECO:0000256" key="3">
    <source>
        <dbReference type="ARBA" id="ARBA00022723"/>
    </source>
</evidence>
<name>A0A316U401_9BASI</name>
<dbReference type="AlphaFoldDB" id="A0A316U401"/>
<evidence type="ECO:0000313" key="9">
    <source>
        <dbReference type="Proteomes" id="UP000245942"/>
    </source>
</evidence>
<dbReference type="InterPro" id="IPR011032">
    <property type="entry name" value="GroES-like_sf"/>
</dbReference>
<keyword evidence="9" id="KW-1185">Reference proteome</keyword>
<keyword evidence="4 6" id="KW-0862">Zinc</keyword>
<protein>
    <submittedName>
        <fullName evidence="8">GroES-like protein</fullName>
    </submittedName>
</protein>
<dbReference type="PANTHER" id="PTHR43161">
    <property type="entry name" value="SORBITOL DEHYDROGENASE"/>
    <property type="match status" value="1"/>
</dbReference>
<evidence type="ECO:0000256" key="1">
    <source>
        <dbReference type="ARBA" id="ARBA00001947"/>
    </source>
</evidence>
<dbReference type="Gene3D" id="3.40.50.720">
    <property type="entry name" value="NAD(P)-binding Rossmann-like Domain"/>
    <property type="match status" value="1"/>
</dbReference>
<dbReference type="OrthoDB" id="5363962at2759"/>
<dbReference type="RefSeq" id="XP_025346263.1">
    <property type="nucleotide sequence ID" value="XM_025490976.1"/>
</dbReference>
<dbReference type="SUPFAM" id="SSF51735">
    <property type="entry name" value="NAD(P)-binding Rossmann-fold domains"/>
    <property type="match status" value="1"/>
</dbReference>
<dbReference type="InterPro" id="IPR002328">
    <property type="entry name" value="ADH_Zn_CS"/>
</dbReference>
<reference evidence="8 9" key="1">
    <citation type="journal article" date="2018" name="Mol. Biol. Evol.">
        <title>Broad Genomic Sampling Reveals a Smut Pathogenic Ancestry of the Fungal Clade Ustilaginomycotina.</title>
        <authorList>
            <person name="Kijpornyongpan T."/>
            <person name="Mondo S.J."/>
            <person name="Barry K."/>
            <person name="Sandor L."/>
            <person name="Lee J."/>
            <person name="Lipzen A."/>
            <person name="Pangilinan J."/>
            <person name="LaButti K."/>
            <person name="Hainaut M."/>
            <person name="Henrissat B."/>
            <person name="Grigoriev I.V."/>
            <person name="Spatafora J.W."/>
            <person name="Aime M.C."/>
        </authorList>
    </citation>
    <scope>NUCLEOTIDE SEQUENCE [LARGE SCALE GENOMIC DNA]</scope>
    <source>
        <strain evidence="8 9">MCA 4718</strain>
    </source>
</reference>
<dbReference type="GO" id="GO:0008270">
    <property type="term" value="F:zinc ion binding"/>
    <property type="evidence" value="ECO:0007669"/>
    <property type="project" value="InterPro"/>
</dbReference>
<gene>
    <name evidence="8" type="ORF">BCV69DRAFT_272354</name>
</gene>
<sequence length="417" mass="43294">MSTSTESTNIAAVLHGAKDLRIEERQRTAPGPGEVQIRIRATGLCGSDAHYFAHGRNGSFALQAPMALGHESAGEIVAIGSEVPTGSNLTVGARVAVEAGIQCRSCDRCKEGRYNLCSGMRFASSAKTFPHLDGTLQKYLNWPYWAVHLLPSDVSFRSAALVEPLAVVLQGFRRANLKAGESVLITGAGAVGLLACAAAKALGARYVAAVDIDANRLKFAVDNGWADETYLLPRGAPAASGSVETDARLRRMQEDEQTIAAAQATAASLLDAFKIPTAASTGEVNGSAAPPSAGFDAVFECSGVPSCVQAGIFAARAGGRIVLIGMGTPVQTLPIGAAALREVDILGVFRYAGIYTGAIQMLSPGGSLAAGSSKRGSIESVISHTFPLANAVEAFQTFAKGKGEDGRPVVKIFIEDM</sequence>
<dbReference type="PANTHER" id="PTHR43161:SF25">
    <property type="entry name" value="ALCOHOL DEHYDROGENASE, PUTATIVE (AFU_ORTHOLOGUE AFUA_1G14390)-RELATED"/>
    <property type="match status" value="1"/>
</dbReference>
<dbReference type="InterPro" id="IPR045306">
    <property type="entry name" value="SDH-like"/>
</dbReference>
<dbReference type="STRING" id="1684307.A0A316U401"/>
<dbReference type="CDD" id="cd05285">
    <property type="entry name" value="sorbitol_DH"/>
    <property type="match status" value="1"/>
</dbReference>
<evidence type="ECO:0000313" key="8">
    <source>
        <dbReference type="EMBL" id="PWN19103.1"/>
    </source>
</evidence>
<dbReference type="PROSITE" id="PS00059">
    <property type="entry name" value="ADH_ZINC"/>
    <property type="match status" value="1"/>
</dbReference>
<dbReference type="GeneID" id="37012710"/>
<keyword evidence="5" id="KW-0560">Oxidoreductase</keyword>
<proteinExistence type="inferred from homology"/>
<feature type="domain" description="Enoyl reductase (ER)" evidence="7">
    <location>
        <begin position="16"/>
        <end position="414"/>
    </location>
</feature>
<dbReference type="GO" id="GO:0006062">
    <property type="term" value="P:sorbitol catabolic process"/>
    <property type="evidence" value="ECO:0007669"/>
    <property type="project" value="TreeGrafter"/>
</dbReference>
<evidence type="ECO:0000256" key="5">
    <source>
        <dbReference type="ARBA" id="ARBA00023002"/>
    </source>
</evidence>
<dbReference type="Pfam" id="PF00107">
    <property type="entry name" value="ADH_zinc_N"/>
    <property type="match status" value="1"/>
</dbReference>
<evidence type="ECO:0000259" key="7">
    <source>
        <dbReference type="SMART" id="SM00829"/>
    </source>
</evidence>
<accession>A0A316U401</accession>
<evidence type="ECO:0000256" key="6">
    <source>
        <dbReference type="RuleBase" id="RU361277"/>
    </source>
</evidence>
<evidence type="ECO:0000256" key="4">
    <source>
        <dbReference type="ARBA" id="ARBA00022833"/>
    </source>
</evidence>
<dbReference type="InterPro" id="IPR036291">
    <property type="entry name" value="NAD(P)-bd_dom_sf"/>
</dbReference>
<dbReference type="InterPro" id="IPR013149">
    <property type="entry name" value="ADH-like_C"/>
</dbReference>
<dbReference type="Proteomes" id="UP000245942">
    <property type="component" value="Unassembled WGS sequence"/>
</dbReference>
<dbReference type="SUPFAM" id="SSF50129">
    <property type="entry name" value="GroES-like"/>
    <property type="match status" value="1"/>
</dbReference>
<comment type="cofactor">
    <cofactor evidence="1 6">
        <name>Zn(2+)</name>
        <dbReference type="ChEBI" id="CHEBI:29105"/>
    </cofactor>
</comment>